<sequence>MFNSAHFGKKGSIPGLVFGFILTPLNCGDTRNKKLNLLDEAFMIRKLVPFTMVAALLCGTAIAQETTEAPEAGTETEAEVGSDLDLGQSGPRVGEQYVKEQSGDWNISCIKAEGAEDPCAMVQILSNQQGDPIAEVSIGKLPEGGAAVAWANVVVPLETLLQAQLAMSIDGAPRKLYNYHHCVPVGCVAQLGLTQGDIDAMKSGSKAVLSLVPARLPDQILNMDMSLGGFTSGYDGLNVSVN</sequence>
<dbReference type="STRING" id="985054.SAMN05444358_101738"/>
<dbReference type="InterPro" id="IPR010642">
    <property type="entry name" value="Invasion_prot_B"/>
</dbReference>
<dbReference type="Pfam" id="PF06776">
    <property type="entry name" value="IalB"/>
    <property type="match status" value="1"/>
</dbReference>
<evidence type="ECO:0000313" key="2">
    <source>
        <dbReference type="EMBL" id="SDW40679.1"/>
    </source>
</evidence>
<evidence type="ECO:0000256" key="1">
    <source>
        <dbReference type="SAM" id="MobiDB-lite"/>
    </source>
</evidence>
<dbReference type="Proteomes" id="UP000183400">
    <property type="component" value="Unassembled WGS sequence"/>
</dbReference>
<evidence type="ECO:0000313" key="3">
    <source>
        <dbReference type="Proteomes" id="UP000183400"/>
    </source>
</evidence>
<accession>A0A1H2TBR8</accession>
<proteinExistence type="predicted"/>
<name>A0A1H2TBR8_9RHOB</name>
<dbReference type="InterPro" id="IPR038696">
    <property type="entry name" value="IalB_sf"/>
</dbReference>
<organism evidence="2 3">
    <name type="scientific">Ruegeria halocynthiae</name>
    <dbReference type="NCBI Taxonomy" id="985054"/>
    <lineage>
        <taxon>Bacteria</taxon>
        <taxon>Pseudomonadati</taxon>
        <taxon>Pseudomonadota</taxon>
        <taxon>Alphaproteobacteria</taxon>
        <taxon>Rhodobacterales</taxon>
        <taxon>Roseobacteraceae</taxon>
        <taxon>Ruegeria</taxon>
    </lineage>
</organism>
<reference evidence="3" key="1">
    <citation type="submission" date="2016-10" db="EMBL/GenBank/DDBJ databases">
        <authorList>
            <person name="Varghese N."/>
            <person name="Submissions S."/>
        </authorList>
    </citation>
    <scope>NUCLEOTIDE SEQUENCE [LARGE SCALE GENOMIC DNA]</scope>
    <source>
        <strain evidence="3">DSM 27839</strain>
    </source>
</reference>
<dbReference type="AlphaFoldDB" id="A0A1H2TBR8"/>
<dbReference type="EMBL" id="FNNP01000001">
    <property type="protein sequence ID" value="SDW40679.1"/>
    <property type="molecule type" value="Genomic_DNA"/>
</dbReference>
<dbReference type="Gene3D" id="2.60.40.1880">
    <property type="entry name" value="Invasion associated locus B (IalB) protein"/>
    <property type="match status" value="1"/>
</dbReference>
<protein>
    <submittedName>
        <fullName evidence="2">Invasion protein IalB, involved in pathogenesis</fullName>
    </submittedName>
</protein>
<feature type="region of interest" description="Disordered" evidence="1">
    <location>
        <begin position="67"/>
        <end position="89"/>
    </location>
</feature>
<gene>
    <name evidence="2" type="ORF">SAMN05444358_101738</name>
</gene>
<keyword evidence="3" id="KW-1185">Reference proteome</keyword>